<accession>E3J3L7</accession>
<reference evidence="1 2" key="1">
    <citation type="submission" date="2010-10" db="EMBL/GenBank/DDBJ databases">
        <title>Complete sequence of Frankia sp. EuI1c.</title>
        <authorList>
            <consortium name="US DOE Joint Genome Institute"/>
            <person name="Lucas S."/>
            <person name="Copeland A."/>
            <person name="Lapidus A."/>
            <person name="Cheng J.-F."/>
            <person name="Bruce D."/>
            <person name="Goodwin L."/>
            <person name="Pitluck S."/>
            <person name="Chertkov O."/>
            <person name="Detter J.C."/>
            <person name="Han C."/>
            <person name="Tapia R."/>
            <person name="Land M."/>
            <person name="Hauser L."/>
            <person name="Jeffries C."/>
            <person name="Kyrpides N."/>
            <person name="Ivanova N."/>
            <person name="Mikhailova N."/>
            <person name="Beauchemin N."/>
            <person name="Sen A."/>
            <person name="Sur S.A."/>
            <person name="Gtari M."/>
            <person name="Wall L."/>
            <person name="Tisa L."/>
            <person name="Woyke T."/>
        </authorList>
    </citation>
    <scope>NUCLEOTIDE SEQUENCE [LARGE SCALE GENOMIC DNA]</scope>
    <source>
        <strain evidence="2">DSM 45817 / CECT 9037 / EuI1c</strain>
    </source>
</reference>
<dbReference type="OrthoDB" id="3213884at2"/>
<evidence type="ECO:0000313" key="1">
    <source>
        <dbReference type="EMBL" id="ADP79354.1"/>
    </source>
</evidence>
<sequence>MTTEAFDVPTLTGQLRAALRHGVRAASLAAHSSDLIDLLTAGNPGTRDERAIVAEQIIRTATEPLGPDIGPAMRIMLGLEPGTWHTRIETRRNRAATLLGIEPGTFRRRSHEAAYLRDIAWEIWQTRRNPA</sequence>
<name>E3J3L7_PSEI1</name>
<dbReference type="HOGENOM" id="CLU_147289_0_0_11"/>
<protein>
    <submittedName>
        <fullName evidence="1">Uncharacterized protein</fullName>
    </submittedName>
</protein>
<keyword evidence="2" id="KW-1185">Reference proteome</keyword>
<dbReference type="AlphaFoldDB" id="E3J3L7"/>
<dbReference type="InParanoid" id="E3J3L7"/>
<dbReference type="Proteomes" id="UP000002484">
    <property type="component" value="Chromosome"/>
</dbReference>
<gene>
    <name evidence="1" type="ordered locus">FraEuI1c_1282</name>
</gene>
<dbReference type="RefSeq" id="WP_013422475.1">
    <property type="nucleotide sequence ID" value="NC_014666.1"/>
</dbReference>
<proteinExistence type="predicted"/>
<dbReference type="KEGG" id="fri:FraEuI1c_1282"/>
<dbReference type="EMBL" id="CP002299">
    <property type="protein sequence ID" value="ADP79354.1"/>
    <property type="molecule type" value="Genomic_DNA"/>
</dbReference>
<organism evidence="1 2">
    <name type="scientific">Pseudofrankia inefficax (strain DSM 45817 / CECT 9037 / DDB 130130 / EuI1c)</name>
    <name type="common">Frankia inefficax</name>
    <dbReference type="NCBI Taxonomy" id="298654"/>
    <lineage>
        <taxon>Bacteria</taxon>
        <taxon>Bacillati</taxon>
        <taxon>Actinomycetota</taxon>
        <taxon>Actinomycetes</taxon>
        <taxon>Frankiales</taxon>
        <taxon>Frankiaceae</taxon>
        <taxon>Pseudofrankia</taxon>
    </lineage>
</organism>
<evidence type="ECO:0000313" key="2">
    <source>
        <dbReference type="Proteomes" id="UP000002484"/>
    </source>
</evidence>